<dbReference type="AlphaFoldDB" id="A0A553SSX4"/>
<keyword evidence="1" id="KW-0812">Transmembrane</keyword>
<dbReference type="Pfam" id="PF19700">
    <property type="entry name" value="DUF6198"/>
    <property type="match status" value="1"/>
</dbReference>
<evidence type="ECO:0000313" key="2">
    <source>
        <dbReference type="EMBL" id="TRZ40084.1"/>
    </source>
</evidence>
<gene>
    <name evidence="2" type="ORF">CEQ21_03860</name>
</gene>
<dbReference type="RefSeq" id="WP_185763494.1">
    <property type="nucleotide sequence ID" value="NZ_RIBP01000001.1"/>
</dbReference>
<keyword evidence="1" id="KW-1133">Transmembrane helix</keyword>
<proteinExistence type="predicted"/>
<sequence>MRPNKITLIMMILGITLIGFSVAIFRLIAFGTDPYSAMNLGFTNIFPLSYGTMQLAVNLVLLLFQLRFAKKTMGVGSFINLILLAYMSDYFLYVLKTVPINYELLEIRILLLLISLICLTFAISLYTISDLGIAPYDCLSVFMSEKWSIKYHWCRIMTDSTCIAIAFLLDSEIGIITLFLALCTGPFVSYFNKNVSIPLRLRYDGIYRAAHTIIQPKIGGGA</sequence>
<accession>A0A553SSX4</accession>
<evidence type="ECO:0000256" key="1">
    <source>
        <dbReference type="SAM" id="Phobius"/>
    </source>
</evidence>
<protein>
    <submittedName>
        <fullName evidence="2">Uncharacterized protein</fullName>
    </submittedName>
</protein>
<feature type="transmembrane region" description="Helical" evidence="1">
    <location>
        <begin position="107"/>
        <end position="128"/>
    </location>
</feature>
<keyword evidence="1" id="KW-0472">Membrane</keyword>
<comment type="caution">
    <text evidence="2">The sequence shown here is derived from an EMBL/GenBank/DDBJ whole genome shotgun (WGS) entry which is preliminary data.</text>
</comment>
<reference evidence="3" key="1">
    <citation type="submission" date="2018-10" db="EMBL/GenBank/DDBJ databases">
        <title>FDA dAtabase for Regulatory Grade micrObial Sequences (FDA-ARGOS): Supporting development and validation of Infectious Disease Dx tests.</title>
        <authorList>
            <person name="Minogue T."/>
            <person name="Wolcott M."/>
            <person name="Wasieloski L."/>
            <person name="Aguilar W."/>
            <person name="Moore D."/>
            <person name="Tallon L."/>
            <person name="Sadzewicz L."/>
            <person name="Sengamalay N."/>
            <person name="Ott S."/>
            <person name="Godinez A."/>
            <person name="Nagaraj S."/>
            <person name="Vavikolanu K."/>
            <person name="Vyas G."/>
            <person name="Nadendla S."/>
            <person name="George J."/>
            <person name="Sichtig H."/>
        </authorList>
    </citation>
    <scope>NUCLEOTIDE SEQUENCE [LARGE SCALE GENOMIC DNA]</scope>
    <source>
        <strain evidence="3">FDAARGOS_343</strain>
    </source>
</reference>
<dbReference type="PANTHER" id="PTHR40078">
    <property type="entry name" value="INTEGRAL MEMBRANE PROTEIN-RELATED"/>
    <property type="match status" value="1"/>
</dbReference>
<organism evidence="2 3">
    <name type="scientific">Niallia circulans</name>
    <name type="common">Bacillus circulans</name>
    <dbReference type="NCBI Taxonomy" id="1397"/>
    <lineage>
        <taxon>Bacteria</taxon>
        <taxon>Bacillati</taxon>
        <taxon>Bacillota</taxon>
        <taxon>Bacilli</taxon>
        <taxon>Bacillales</taxon>
        <taxon>Bacillaceae</taxon>
        <taxon>Niallia</taxon>
    </lineage>
</organism>
<dbReference type="Proteomes" id="UP000319837">
    <property type="component" value="Unassembled WGS sequence"/>
</dbReference>
<name>A0A553SSX4_NIACI</name>
<feature type="transmembrane region" description="Helical" evidence="1">
    <location>
        <begin position="7"/>
        <end position="28"/>
    </location>
</feature>
<dbReference type="InterPro" id="IPR038750">
    <property type="entry name" value="YczE/YyaS-like"/>
</dbReference>
<feature type="transmembrane region" description="Helical" evidence="1">
    <location>
        <begin position="48"/>
        <end position="66"/>
    </location>
</feature>
<evidence type="ECO:0000313" key="3">
    <source>
        <dbReference type="Proteomes" id="UP000319837"/>
    </source>
</evidence>
<dbReference type="PANTHER" id="PTHR40078:SF1">
    <property type="entry name" value="INTEGRAL MEMBRANE PROTEIN"/>
    <property type="match status" value="1"/>
</dbReference>
<dbReference type="EMBL" id="RIBP01000001">
    <property type="protein sequence ID" value="TRZ40084.1"/>
    <property type="molecule type" value="Genomic_DNA"/>
</dbReference>
<feature type="transmembrane region" description="Helical" evidence="1">
    <location>
        <begin position="78"/>
        <end position="95"/>
    </location>
</feature>